<keyword evidence="7" id="KW-0067">ATP-binding</keyword>
<dbReference type="STRING" id="41427.A0A182J0F3"/>
<feature type="binding site" evidence="8">
    <location>
        <position position="193"/>
    </location>
    <ligand>
        <name>Mn(2+)</name>
        <dbReference type="ChEBI" id="CHEBI:29035"/>
    </ligand>
</feature>
<dbReference type="AlphaFoldDB" id="A0A182J0F3"/>
<organism evidence="10">
    <name type="scientific">Anopheles atroparvus</name>
    <name type="common">European mosquito</name>
    <dbReference type="NCBI Taxonomy" id="41427"/>
    <lineage>
        <taxon>Eukaryota</taxon>
        <taxon>Metazoa</taxon>
        <taxon>Ecdysozoa</taxon>
        <taxon>Arthropoda</taxon>
        <taxon>Hexapoda</taxon>
        <taxon>Insecta</taxon>
        <taxon>Pterygota</taxon>
        <taxon>Neoptera</taxon>
        <taxon>Endopterygota</taxon>
        <taxon>Diptera</taxon>
        <taxon>Nematocera</taxon>
        <taxon>Culicoidea</taxon>
        <taxon>Culicidae</taxon>
        <taxon>Anophelinae</taxon>
        <taxon>Anopheles</taxon>
    </lineage>
</organism>
<evidence type="ECO:0000256" key="2">
    <source>
        <dbReference type="ARBA" id="ARBA00006557"/>
    </source>
</evidence>
<evidence type="ECO:0000256" key="4">
    <source>
        <dbReference type="ARBA" id="ARBA00023157"/>
    </source>
</evidence>
<evidence type="ECO:0000256" key="5">
    <source>
        <dbReference type="ARBA" id="ARBA00023180"/>
    </source>
</evidence>
<feature type="active site" evidence="6">
    <location>
        <position position="336"/>
    </location>
</feature>
<dbReference type="EnsemblMetazoa" id="AATE008973-RA">
    <property type="protein sequence ID" value="AATE008973-PA.1"/>
    <property type="gene ID" value="AATE008973"/>
</dbReference>
<feature type="domain" description="FAM20 C-terminal" evidence="9">
    <location>
        <begin position="244"/>
        <end position="437"/>
    </location>
</feature>
<evidence type="ECO:0000256" key="7">
    <source>
        <dbReference type="PIRSR" id="PIRSR624869-2"/>
    </source>
</evidence>
<feature type="binding site" evidence="7">
    <location>
        <position position="351"/>
    </location>
    <ligand>
        <name>ATP</name>
        <dbReference type="ChEBI" id="CHEBI:30616"/>
    </ligand>
</feature>
<name>A0A182J0F3_ANOAO</name>
<proteinExistence type="inferred from homology"/>
<dbReference type="Pfam" id="PF06702">
    <property type="entry name" value="Fam20C"/>
    <property type="match status" value="1"/>
</dbReference>
<feature type="binding site" evidence="7">
    <location>
        <position position="341"/>
    </location>
    <ligand>
        <name>ATP</name>
        <dbReference type="ChEBI" id="CHEBI:30616"/>
    </ligand>
</feature>
<dbReference type="InterPro" id="IPR009581">
    <property type="entry name" value="FAM20_C"/>
</dbReference>
<reference evidence="10" key="1">
    <citation type="submission" date="2022-08" db="UniProtKB">
        <authorList>
            <consortium name="EnsemblMetazoa"/>
        </authorList>
    </citation>
    <scope>IDENTIFICATION</scope>
    <source>
        <strain evidence="10">EBRO</strain>
    </source>
</reference>
<evidence type="ECO:0000256" key="8">
    <source>
        <dbReference type="PIRSR" id="PIRSR624869-3"/>
    </source>
</evidence>
<evidence type="ECO:0000259" key="9">
    <source>
        <dbReference type="Pfam" id="PF06702"/>
    </source>
</evidence>
<comment type="subcellular location">
    <subcellularLocation>
        <location evidence="1">Golgi apparatus</location>
    </subcellularLocation>
</comment>
<comment type="cofactor">
    <cofactor evidence="8">
        <name>Mn(2+)</name>
        <dbReference type="ChEBI" id="CHEBI:29035"/>
    </cofactor>
</comment>
<keyword evidence="8" id="KW-0464">Manganese</keyword>
<dbReference type="PANTHER" id="PTHR12450">
    <property type="entry name" value="DENTIN MATRIX PROTEIN 4 PROTEIN FAM20"/>
    <property type="match status" value="1"/>
</dbReference>
<keyword evidence="5" id="KW-0325">Glycoprotein</keyword>
<dbReference type="VEuPathDB" id="VectorBase:AATE008973"/>
<keyword evidence="7" id="KW-0547">Nucleotide-binding</keyword>
<comment type="similarity">
    <text evidence="2">Belongs to the FAM20 family.</text>
</comment>
<dbReference type="PANTHER" id="PTHR12450:SF14">
    <property type="entry name" value="GLYCOSAMINOGLYCAN XYLOSYLKINASE"/>
    <property type="match status" value="1"/>
</dbReference>
<evidence type="ECO:0000256" key="6">
    <source>
        <dbReference type="PIRSR" id="PIRSR624869-1"/>
    </source>
</evidence>
<feature type="binding site" evidence="7">
    <location>
        <position position="174"/>
    </location>
    <ligand>
        <name>ATP</name>
        <dbReference type="ChEBI" id="CHEBI:30616"/>
    </ligand>
</feature>
<sequence length="441" mass="50343">MTKVSFYNIVLVLCVTLVIYISLNVYFINYLQSTTPLDDGVISHNAKSGSNRVKPAKVVQTRGAPSNAHIVQSAIMRTAGLLRPAFRNRNPKYVPIKHELLACVEPKPYNISTVWKTANSWPKANEVVPANERMVGALINAIATEPILRVRSSQRGTQLKLVFEFAQSQLVLFKPQWYKREEVINGTVYSGKDRHNSEIVSFHLAMMLNLRSSPIVAGRRFSLREHLPHTDEGLRKTMPIINDRQCVYGVCYYCNRDEMVCEDPESGLLEGAVLFTIPGKINKLRSPWQRTYDSEILAPWEKNDNYCSVVRKKVSLETLLDLIDAALFDFLIQNGDRHHYETRDGRLLLLDNGKGFGNPHVDHMDILAPLYQCCVIRRATWDRLLLFSGGALTETLRAMNELDLLKPLLTKEHYDALERRLLYVYGTVELCKEKYGTKLFK</sequence>
<dbReference type="GO" id="GO:0005794">
    <property type="term" value="C:Golgi apparatus"/>
    <property type="evidence" value="ECO:0007669"/>
    <property type="project" value="UniProtKB-SubCell"/>
</dbReference>
<keyword evidence="8" id="KW-0479">Metal-binding</keyword>
<accession>A0A182J0F3</accession>
<feature type="binding site" evidence="7">
    <location>
        <position position="158"/>
    </location>
    <ligand>
        <name>ATP</name>
        <dbReference type="ChEBI" id="CHEBI:30616"/>
    </ligand>
</feature>
<keyword evidence="3" id="KW-0333">Golgi apparatus</keyword>
<protein>
    <recommendedName>
        <fullName evidence="9">FAM20 C-terminal domain-containing protein</fullName>
    </recommendedName>
</protein>
<dbReference type="GO" id="GO:0005524">
    <property type="term" value="F:ATP binding"/>
    <property type="evidence" value="ECO:0007669"/>
    <property type="project" value="UniProtKB-KW"/>
</dbReference>
<feature type="binding site" evidence="8">
    <location>
        <position position="351"/>
    </location>
    <ligand>
        <name>Mn(2+)</name>
        <dbReference type="ChEBI" id="CHEBI:29035"/>
    </ligand>
</feature>
<evidence type="ECO:0000256" key="3">
    <source>
        <dbReference type="ARBA" id="ARBA00023034"/>
    </source>
</evidence>
<dbReference type="GO" id="GO:0016773">
    <property type="term" value="F:phosphotransferase activity, alcohol group as acceptor"/>
    <property type="evidence" value="ECO:0007669"/>
    <property type="project" value="TreeGrafter"/>
</dbReference>
<keyword evidence="4" id="KW-1015">Disulfide bond</keyword>
<evidence type="ECO:0000256" key="1">
    <source>
        <dbReference type="ARBA" id="ARBA00004555"/>
    </source>
</evidence>
<dbReference type="InterPro" id="IPR024869">
    <property type="entry name" value="FAM20"/>
</dbReference>
<dbReference type="GO" id="GO:0046872">
    <property type="term" value="F:metal ion binding"/>
    <property type="evidence" value="ECO:0007669"/>
    <property type="project" value="UniProtKB-KW"/>
</dbReference>
<evidence type="ECO:0000313" key="10">
    <source>
        <dbReference type="EnsemblMetazoa" id="AATE008973-PA.1"/>
    </source>
</evidence>